<evidence type="ECO:0000256" key="1">
    <source>
        <dbReference type="SAM" id="MobiDB-lite"/>
    </source>
</evidence>
<comment type="caution">
    <text evidence="2">The sequence shown here is derived from an EMBL/GenBank/DDBJ whole genome shotgun (WGS) entry which is preliminary data.</text>
</comment>
<dbReference type="OrthoDB" id="7847955at2"/>
<sequence>MSDDISPSCRDGMNMLGNMSLQGYAAPQLIRIGQAWVDRHDPGGDPLINAGTIAIAALIREAYDQSGLPYARLVANLFATCVKEELDFARLRDRTDREQATGSKTKKRKARAA</sequence>
<proteinExistence type="predicted"/>
<accession>A0A511XD17</accession>
<protein>
    <submittedName>
        <fullName evidence="2">Uncharacterized protein</fullName>
    </submittedName>
</protein>
<dbReference type="RefSeq" id="WP_026398449.1">
    <property type="nucleotide sequence ID" value="NZ_AUBI01000012.1"/>
</dbReference>
<dbReference type="EMBL" id="BJYF01000021">
    <property type="protein sequence ID" value="GEN60853.1"/>
    <property type="molecule type" value="Genomic_DNA"/>
</dbReference>
<evidence type="ECO:0000313" key="2">
    <source>
        <dbReference type="EMBL" id="GEN60853.1"/>
    </source>
</evidence>
<keyword evidence="3" id="KW-1185">Reference proteome</keyword>
<feature type="region of interest" description="Disordered" evidence="1">
    <location>
        <begin position="92"/>
        <end position="113"/>
    </location>
</feature>
<dbReference type="Proteomes" id="UP000321635">
    <property type="component" value="Unassembled WGS sequence"/>
</dbReference>
<feature type="compositionally biased region" description="Basic residues" evidence="1">
    <location>
        <begin position="104"/>
        <end position="113"/>
    </location>
</feature>
<dbReference type="STRING" id="1120919.GCA_000429165_02844"/>
<gene>
    <name evidence="2" type="ORF">ANI02nite_27370</name>
</gene>
<evidence type="ECO:0000313" key="3">
    <source>
        <dbReference type="Proteomes" id="UP000321635"/>
    </source>
</evidence>
<reference evidence="2 3" key="1">
    <citation type="submission" date="2019-07" db="EMBL/GenBank/DDBJ databases">
        <title>Whole genome shotgun sequence of Acetobacter nitrogenifigens NBRC 105050.</title>
        <authorList>
            <person name="Hosoyama A."/>
            <person name="Uohara A."/>
            <person name="Ohji S."/>
            <person name="Ichikawa N."/>
        </authorList>
    </citation>
    <scope>NUCLEOTIDE SEQUENCE [LARGE SCALE GENOMIC DNA]</scope>
    <source>
        <strain evidence="2 3">NBRC 105050</strain>
    </source>
</reference>
<dbReference type="AlphaFoldDB" id="A0A511XD17"/>
<name>A0A511XD17_9PROT</name>
<organism evidence="2 3">
    <name type="scientific">Acetobacter nitrogenifigens DSM 23921 = NBRC 105050</name>
    <dbReference type="NCBI Taxonomy" id="1120919"/>
    <lineage>
        <taxon>Bacteria</taxon>
        <taxon>Pseudomonadati</taxon>
        <taxon>Pseudomonadota</taxon>
        <taxon>Alphaproteobacteria</taxon>
        <taxon>Acetobacterales</taxon>
        <taxon>Acetobacteraceae</taxon>
        <taxon>Acetobacter</taxon>
    </lineage>
</organism>